<dbReference type="SUPFAM" id="SSF109854">
    <property type="entry name" value="DinB/YfiT-like putative metalloenzymes"/>
    <property type="match status" value="1"/>
</dbReference>
<reference evidence="1" key="1">
    <citation type="journal article" date="2020" name="Int. J. Syst. Evol. Microbiol.">
        <title>Aquipluma nitroreducens gen. nov. sp. nov., a novel facultatively anaerobic bacterium isolated from a freshwater lake.</title>
        <authorList>
            <person name="Watanabe M."/>
            <person name="Kojima H."/>
            <person name="Fukui M."/>
        </authorList>
    </citation>
    <scope>NUCLEOTIDE SEQUENCE</scope>
    <source>
        <strain evidence="1">MeG22</strain>
    </source>
</reference>
<keyword evidence="2" id="KW-1185">Reference proteome</keyword>
<dbReference type="Proteomes" id="UP001193389">
    <property type="component" value="Chromosome"/>
</dbReference>
<dbReference type="AlphaFoldDB" id="A0A5K7S8F1"/>
<evidence type="ECO:0008006" key="3">
    <source>
        <dbReference type="Google" id="ProtNLM"/>
    </source>
</evidence>
<evidence type="ECO:0000313" key="2">
    <source>
        <dbReference type="Proteomes" id="UP001193389"/>
    </source>
</evidence>
<name>A0A5K7S8F1_9BACT</name>
<accession>A0A5K7S8F1</accession>
<sequence length="158" mass="18734">MNPFENSCQKTLQLIEAWEPRLLALPKETFSNRINSQNRSIKQILGHMVDSASNNTHRIVHLQYRENPMTFPNYATNGNNDRWIAIQDYQHEDWHNLVQLWKYANLHFVHVVQNVDQTKLENQWISGEGELISLRENIEGYLPHLELHLREIEELINP</sequence>
<evidence type="ECO:0000313" key="1">
    <source>
        <dbReference type="EMBL" id="BBE17833.1"/>
    </source>
</evidence>
<organism evidence="1 2">
    <name type="scientific">Aquipluma nitroreducens</name>
    <dbReference type="NCBI Taxonomy" id="2010828"/>
    <lineage>
        <taxon>Bacteria</taxon>
        <taxon>Pseudomonadati</taxon>
        <taxon>Bacteroidota</taxon>
        <taxon>Bacteroidia</taxon>
        <taxon>Marinilabiliales</taxon>
        <taxon>Prolixibacteraceae</taxon>
        <taxon>Aquipluma</taxon>
    </lineage>
</organism>
<dbReference type="RefSeq" id="WP_318350795.1">
    <property type="nucleotide sequence ID" value="NZ_AP018694.1"/>
</dbReference>
<dbReference type="KEGG" id="anf:AQPE_1991"/>
<protein>
    <recommendedName>
        <fullName evidence="3">DinB-like domain-containing protein</fullName>
    </recommendedName>
</protein>
<dbReference type="Gene3D" id="1.20.120.450">
    <property type="entry name" value="dinb family like domain"/>
    <property type="match status" value="1"/>
</dbReference>
<gene>
    <name evidence="1" type="ORF">AQPE_1991</name>
</gene>
<proteinExistence type="predicted"/>
<dbReference type="InterPro" id="IPR034660">
    <property type="entry name" value="DinB/YfiT-like"/>
</dbReference>
<dbReference type="EMBL" id="AP018694">
    <property type="protein sequence ID" value="BBE17833.1"/>
    <property type="molecule type" value="Genomic_DNA"/>
</dbReference>